<evidence type="ECO:0000256" key="1">
    <source>
        <dbReference type="SAM" id="MobiDB-lite"/>
    </source>
</evidence>
<organism evidence="2 3">
    <name type="scientific">Suillus discolor</name>
    <dbReference type="NCBI Taxonomy" id="1912936"/>
    <lineage>
        <taxon>Eukaryota</taxon>
        <taxon>Fungi</taxon>
        <taxon>Dikarya</taxon>
        <taxon>Basidiomycota</taxon>
        <taxon>Agaricomycotina</taxon>
        <taxon>Agaricomycetes</taxon>
        <taxon>Agaricomycetidae</taxon>
        <taxon>Boletales</taxon>
        <taxon>Suillineae</taxon>
        <taxon>Suillaceae</taxon>
        <taxon>Suillus</taxon>
    </lineage>
</organism>
<dbReference type="AlphaFoldDB" id="A0A9P7F6M7"/>
<feature type="region of interest" description="Disordered" evidence="1">
    <location>
        <begin position="1"/>
        <end position="28"/>
    </location>
</feature>
<feature type="compositionally biased region" description="Polar residues" evidence="1">
    <location>
        <begin position="1"/>
        <end position="13"/>
    </location>
</feature>
<dbReference type="Proteomes" id="UP000823399">
    <property type="component" value="Unassembled WGS sequence"/>
</dbReference>
<reference evidence="2" key="1">
    <citation type="journal article" date="2020" name="New Phytol.">
        <title>Comparative genomics reveals dynamic genome evolution in host specialist ectomycorrhizal fungi.</title>
        <authorList>
            <person name="Lofgren L.A."/>
            <person name="Nguyen N.H."/>
            <person name="Vilgalys R."/>
            <person name="Ruytinx J."/>
            <person name="Liao H.L."/>
            <person name="Branco S."/>
            <person name="Kuo A."/>
            <person name="LaButti K."/>
            <person name="Lipzen A."/>
            <person name="Andreopoulos W."/>
            <person name="Pangilinan J."/>
            <person name="Riley R."/>
            <person name="Hundley H."/>
            <person name="Na H."/>
            <person name="Barry K."/>
            <person name="Grigoriev I.V."/>
            <person name="Stajich J.E."/>
            <person name="Kennedy P.G."/>
        </authorList>
    </citation>
    <scope>NUCLEOTIDE SEQUENCE</scope>
    <source>
        <strain evidence="2">FC423</strain>
    </source>
</reference>
<dbReference type="RefSeq" id="XP_041292245.1">
    <property type="nucleotide sequence ID" value="XM_041431406.1"/>
</dbReference>
<name>A0A9P7F6M7_9AGAM</name>
<dbReference type="CDD" id="cd02970">
    <property type="entry name" value="PRX_like2"/>
    <property type="match status" value="1"/>
</dbReference>
<dbReference type="SUPFAM" id="SSF52833">
    <property type="entry name" value="Thioredoxin-like"/>
    <property type="match status" value="1"/>
</dbReference>
<dbReference type="PANTHER" id="PTHR28630:SF3">
    <property type="entry name" value="PEROXIREDOXIN-LIKE 2C"/>
    <property type="match status" value="1"/>
</dbReference>
<dbReference type="InterPro" id="IPR036249">
    <property type="entry name" value="Thioredoxin-like_sf"/>
</dbReference>
<dbReference type="GeneID" id="64693665"/>
<dbReference type="EMBL" id="JABBWM010000031">
    <property type="protein sequence ID" value="KAG2107431.1"/>
    <property type="molecule type" value="Genomic_DNA"/>
</dbReference>
<comment type="caution">
    <text evidence="2">The sequence shown here is derived from an EMBL/GenBank/DDBJ whole genome shotgun (WGS) entry which is preliminary data.</text>
</comment>
<proteinExistence type="predicted"/>
<evidence type="ECO:0000313" key="3">
    <source>
        <dbReference type="Proteomes" id="UP000823399"/>
    </source>
</evidence>
<accession>A0A9P7F6M7</accession>
<keyword evidence="3" id="KW-1185">Reference proteome</keyword>
<dbReference type="Gene3D" id="3.40.30.10">
    <property type="entry name" value="Glutaredoxin"/>
    <property type="match status" value="1"/>
</dbReference>
<feature type="compositionally biased region" description="Acidic residues" evidence="1">
    <location>
        <begin position="344"/>
        <end position="361"/>
    </location>
</feature>
<gene>
    <name evidence="2" type="ORF">F5147DRAFT_577683</name>
</gene>
<evidence type="ECO:0000313" key="2">
    <source>
        <dbReference type="EMBL" id="KAG2107431.1"/>
    </source>
</evidence>
<dbReference type="PANTHER" id="PTHR28630">
    <property type="match status" value="1"/>
</dbReference>
<protein>
    <submittedName>
        <fullName evidence="2">Uncharacterized protein</fullName>
    </submittedName>
</protein>
<dbReference type="Pfam" id="PF13911">
    <property type="entry name" value="AhpC-TSA_2"/>
    <property type="match status" value="1"/>
</dbReference>
<feature type="region of interest" description="Disordered" evidence="1">
    <location>
        <begin position="329"/>
        <end position="395"/>
    </location>
</feature>
<sequence length="402" mass="44676">MQPQQRLLNSNEQSSRKKPSSRPSTAPSNFAHVFDENALPTKRQLLDAASCVVVAENGIRVPFGDLFREQKTVVIFIRHFWCPLCQDYMFSIANTVDPQVLKQSGINLVIISNGSYNMIKSYRQIFRTPYAVYTDPSSRIYGILGMTVKAVESKAEQRRSSYVRHSRAGGIAMVIANALRVGMPVWEKAGDPTQLGGEFVLGPGMTASYAHRMRSRSSHAPIVRVLTAAGVHVYLRSEKPKSVISSDPAGRASLVLEVDEEQWMEERRRSLARIRERKQARRLGVCVPPSDDSSFEQDTERQIRHVASHMTRTDSIAEEDEEYVIPIMRPKAGDSISSPLRDTDVDEPSDSTEDDDTDDSSVDTQSMTGSDTVSEKGHVGLSNKSGAVEFIHDLSPPIPLLI</sequence>
<dbReference type="OrthoDB" id="40334at2759"/>
<dbReference type="InterPro" id="IPR032801">
    <property type="entry name" value="PXL2A/B/C"/>
</dbReference>